<reference evidence="3 4" key="1">
    <citation type="submission" date="2018-10" db="EMBL/GenBank/DDBJ databases">
        <title>Genomic Encyclopedia of Type Strains, Phase IV (KMG-IV): sequencing the most valuable type-strain genomes for metagenomic binning, comparative biology and taxonomic classification.</title>
        <authorList>
            <person name="Goeker M."/>
        </authorList>
    </citation>
    <scope>NUCLEOTIDE SEQUENCE [LARGE SCALE GENOMIC DNA]</scope>
    <source>
        <strain evidence="3 4">DSM 23229</strain>
    </source>
</reference>
<dbReference type="PANTHER" id="PTHR43569:SF1">
    <property type="entry name" value="BLL3371 PROTEIN"/>
    <property type="match status" value="1"/>
</dbReference>
<name>A0A420WW86_9GAMM</name>
<protein>
    <submittedName>
        <fullName evidence="3">Putative TIM-barrel fold metal-dependent hydrolase</fullName>
    </submittedName>
</protein>
<dbReference type="GO" id="GO:0016787">
    <property type="term" value="F:hydrolase activity"/>
    <property type="evidence" value="ECO:0007669"/>
    <property type="project" value="UniProtKB-KW"/>
</dbReference>
<dbReference type="AlphaFoldDB" id="A0A420WW86"/>
<dbReference type="PANTHER" id="PTHR43569">
    <property type="entry name" value="AMIDOHYDROLASE"/>
    <property type="match status" value="1"/>
</dbReference>
<feature type="domain" description="Amidohydrolase-related" evidence="2">
    <location>
        <begin position="4"/>
        <end position="296"/>
    </location>
</feature>
<dbReference type="InterPro" id="IPR006680">
    <property type="entry name" value="Amidohydro-rel"/>
</dbReference>
<evidence type="ECO:0000313" key="3">
    <source>
        <dbReference type="EMBL" id="RKR03353.1"/>
    </source>
</evidence>
<comment type="caution">
    <text evidence="3">The sequence shown here is derived from an EMBL/GenBank/DDBJ whole genome shotgun (WGS) entry which is preliminary data.</text>
</comment>
<keyword evidence="3" id="KW-0378">Hydrolase</keyword>
<dbReference type="InterPro" id="IPR032466">
    <property type="entry name" value="Metal_Hydrolase"/>
</dbReference>
<dbReference type="Gene3D" id="3.20.20.140">
    <property type="entry name" value="Metal-dependent hydrolases"/>
    <property type="match status" value="1"/>
</dbReference>
<dbReference type="SUPFAM" id="SSF51556">
    <property type="entry name" value="Metallo-dependent hydrolases"/>
    <property type="match status" value="1"/>
</dbReference>
<dbReference type="OrthoDB" id="9787654at2"/>
<comment type="similarity">
    <text evidence="1">Belongs to the metallo-dependent hydrolases superfamily.</text>
</comment>
<proteinExistence type="inferred from homology"/>
<evidence type="ECO:0000259" key="2">
    <source>
        <dbReference type="Pfam" id="PF04909"/>
    </source>
</evidence>
<gene>
    <name evidence="3" type="ORF">C7446_1874</name>
</gene>
<evidence type="ECO:0000256" key="1">
    <source>
        <dbReference type="ARBA" id="ARBA00038310"/>
    </source>
</evidence>
<dbReference type="RefSeq" id="WP_121172831.1">
    <property type="nucleotide sequence ID" value="NZ_RBIN01000005.1"/>
</dbReference>
<dbReference type="Pfam" id="PF04909">
    <property type="entry name" value="Amidohydro_2"/>
    <property type="match status" value="1"/>
</dbReference>
<evidence type="ECO:0000313" key="4">
    <source>
        <dbReference type="Proteomes" id="UP000281975"/>
    </source>
</evidence>
<dbReference type="EMBL" id="RBIN01000005">
    <property type="protein sequence ID" value="RKR03353.1"/>
    <property type="molecule type" value="Genomic_DNA"/>
</dbReference>
<keyword evidence="4" id="KW-1185">Reference proteome</keyword>
<dbReference type="InterPro" id="IPR052350">
    <property type="entry name" value="Metallo-dep_Lactonases"/>
</dbReference>
<organism evidence="3 4">
    <name type="scientific">Kushneria sinocarnis</name>
    <dbReference type="NCBI Taxonomy" id="595502"/>
    <lineage>
        <taxon>Bacteria</taxon>
        <taxon>Pseudomonadati</taxon>
        <taxon>Pseudomonadota</taxon>
        <taxon>Gammaproteobacteria</taxon>
        <taxon>Oceanospirillales</taxon>
        <taxon>Halomonadaceae</taxon>
        <taxon>Kushneria</taxon>
    </lineage>
</organism>
<sequence length="298" mass="32920">MELIDAHVHLWSLATGLYPHFEQPPRAGMLGDARGLAGDHRLADLKREAADCTGLELAGAINIEANATDALAETQWLEAEADADDLPLALMVAVDLAAPDARAQLEAQLAASARIRGVRQILNVHADPAYDYVGRHYMREPAWRRGFALLAEYGLSFELQLYPDQMREAAELARAQPDTTLLLNHAGMWVDRTLAGWRAWRDGLRRLAACPNVAIKLSGLAMLDHRWTVESLRPQILEALDAFGSERCLFGSNFPIDGLFSDYATLMAAWQQIVAGASLDEQRALFAGNARRYYRLSA</sequence>
<accession>A0A420WW86</accession>
<dbReference type="Proteomes" id="UP000281975">
    <property type="component" value="Unassembled WGS sequence"/>
</dbReference>